<feature type="transmembrane region" description="Helical" evidence="5">
    <location>
        <begin position="110"/>
        <end position="127"/>
    </location>
</feature>
<feature type="transmembrane region" description="Helical" evidence="5">
    <location>
        <begin position="74"/>
        <end position="98"/>
    </location>
</feature>
<feature type="transmembrane region" description="Helical" evidence="5">
    <location>
        <begin position="32"/>
        <end position="54"/>
    </location>
</feature>
<sequence length="503" mass="52777">MNFDYHALLPEIILASTVILVLVTDLLPVKKYWAAVVGIIGTSAALVPLLTLTFCDSLDFCEATGARSMFSGTYVVDSFSLVLKGLFLVVALVVLLMSIGYLEGGRFWQGEYYFLLLASVLGAVVMASSRDFISMFVGLELVTGPTFLMAGWRKGDDRSNEAALKYFIIGVISAAILLFGISLVYGVTGQLRFADVAAAIAVRGESPLLTIGVIFTILGFAFKVSAAPFHFWTPDTYEGAPTPVTAYLAVGSKAAGFVGLLTVAYVAFGSTRGLWAGLIWVLAATSMTLGNVVALKQTNIVRMLGYSSIAQGGFMLVPFGALAGADVTPDMLQKAFFATVTYVLIYAVMNLGAFATIIAISNRIKSGEIRALAGLGVYAPGLAGLLAIFFFSLAGIPPVAGWFAKLAMFNSAIGSGSGWGLALAIIAALNAVVAFAYYGKIVKSAWFDAVPDDVSDAMKADTRVAPSLMLALGITFVGTIAFGVFPSLVTGLSEFASSLSSGL</sequence>
<feature type="transmembrane region" description="Helical" evidence="5">
    <location>
        <begin position="244"/>
        <end position="268"/>
    </location>
</feature>
<keyword evidence="2 5" id="KW-0812">Transmembrane</keyword>
<feature type="transmembrane region" description="Helical" evidence="5">
    <location>
        <begin position="208"/>
        <end position="232"/>
    </location>
</feature>
<keyword evidence="4 5" id="KW-0472">Membrane</keyword>
<feature type="domain" description="NADH:quinone oxidoreductase/Mrp antiporter transmembrane" evidence="6">
    <location>
        <begin position="129"/>
        <end position="427"/>
    </location>
</feature>
<protein>
    <submittedName>
        <fullName evidence="7">NADH-ubiquinone oxidoreductase chain N</fullName>
        <ecNumber evidence="7">1.6.5.3</ecNumber>
    </submittedName>
</protein>
<dbReference type="GO" id="GO:0042773">
    <property type="term" value="P:ATP synthesis coupled electron transport"/>
    <property type="evidence" value="ECO:0007669"/>
    <property type="project" value="InterPro"/>
</dbReference>
<dbReference type="PRINTS" id="PR01434">
    <property type="entry name" value="NADHDHGNASE5"/>
</dbReference>
<dbReference type="InterPro" id="IPR010096">
    <property type="entry name" value="NADH-Q_OxRdtase_suN/2"/>
</dbReference>
<feature type="transmembrane region" description="Helical" evidence="5">
    <location>
        <begin position="335"/>
        <end position="360"/>
    </location>
</feature>
<dbReference type="Pfam" id="PF00361">
    <property type="entry name" value="Proton_antipo_M"/>
    <property type="match status" value="1"/>
</dbReference>
<feature type="transmembrane region" description="Helical" evidence="5">
    <location>
        <begin position="164"/>
        <end position="188"/>
    </location>
</feature>
<dbReference type="PANTHER" id="PTHR22773">
    <property type="entry name" value="NADH DEHYDROGENASE"/>
    <property type="match status" value="1"/>
</dbReference>
<evidence type="ECO:0000256" key="3">
    <source>
        <dbReference type="ARBA" id="ARBA00022989"/>
    </source>
</evidence>
<proteinExistence type="inferred from homology"/>
<keyword evidence="3 5" id="KW-1133">Transmembrane helix</keyword>
<feature type="transmembrane region" description="Helical" evidence="5">
    <location>
        <begin position="372"/>
        <end position="396"/>
    </location>
</feature>
<reference evidence="7" key="1">
    <citation type="submission" date="2018-06" db="EMBL/GenBank/DDBJ databases">
        <authorList>
            <person name="Zhirakovskaya E."/>
        </authorList>
    </citation>
    <scope>NUCLEOTIDE SEQUENCE</scope>
</reference>
<comment type="subcellular location">
    <subcellularLocation>
        <location evidence="1">Membrane</location>
        <topology evidence="1">Multi-pass membrane protein</topology>
    </subcellularLocation>
</comment>
<dbReference type="AlphaFoldDB" id="A0A3B0RT60"/>
<organism evidence="7">
    <name type="scientific">hydrothermal vent metagenome</name>
    <dbReference type="NCBI Taxonomy" id="652676"/>
    <lineage>
        <taxon>unclassified sequences</taxon>
        <taxon>metagenomes</taxon>
        <taxon>ecological metagenomes</taxon>
    </lineage>
</organism>
<name>A0A3B0RT60_9ZZZZ</name>
<dbReference type="EMBL" id="UOEK01000077">
    <property type="protein sequence ID" value="VAV95367.1"/>
    <property type="molecule type" value="Genomic_DNA"/>
</dbReference>
<feature type="transmembrane region" description="Helical" evidence="5">
    <location>
        <begin position="274"/>
        <end position="295"/>
    </location>
</feature>
<evidence type="ECO:0000256" key="4">
    <source>
        <dbReference type="ARBA" id="ARBA00023136"/>
    </source>
</evidence>
<evidence type="ECO:0000313" key="7">
    <source>
        <dbReference type="EMBL" id="VAV95367.1"/>
    </source>
</evidence>
<feature type="transmembrane region" description="Helical" evidence="5">
    <location>
        <begin position="468"/>
        <end position="489"/>
    </location>
</feature>
<dbReference type="GO" id="GO:0016020">
    <property type="term" value="C:membrane"/>
    <property type="evidence" value="ECO:0007669"/>
    <property type="project" value="UniProtKB-SubCell"/>
</dbReference>
<dbReference type="GO" id="GO:0016491">
    <property type="term" value="F:oxidoreductase activity"/>
    <property type="evidence" value="ECO:0007669"/>
    <property type="project" value="UniProtKB-KW"/>
</dbReference>
<evidence type="ECO:0000256" key="5">
    <source>
        <dbReference type="SAM" id="Phobius"/>
    </source>
</evidence>
<keyword evidence="7" id="KW-0560">Oxidoreductase</keyword>
<dbReference type="GO" id="GO:0008137">
    <property type="term" value="F:NADH dehydrogenase (ubiquinone) activity"/>
    <property type="evidence" value="ECO:0007669"/>
    <property type="project" value="InterPro"/>
</dbReference>
<feature type="transmembrane region" description="Helical" evidence="5">
    <location>
        <begin position="133"/>
        <end position="152"/>
    </location>
</feature>
<dbReference type="EC" id="1.6.5.3" evidence="7"/>
<dbReference type="NCBIfam" id="TIGR01770">
    <property type="entry name" value="NDH_I_N"/>
    <property type="match status" value="1"/>
</dbReference>
<evidence type="ECO:0000259" key="6">
    <source>
        <dbReference type="Pfam" id="PF00361"/>
    </source>
</evidence>
<evidence type="ECO:0000256" key="1">
    <source>
        <dbReference type="ARBA" id="ARBA00004141"/>
    </source>
</evidence>
<accession>A0A3B0RT60</accession>
<feature type="transmembrane region" description="Helical" evidence="5">
    <location>
        <begin position="416"/>
        <end position="438"/>
    </location>
</feature>
<keyword evidence="7" id="KW-0830">Ubiquinone</keyword>
<gene>
    <name evidence="7" type="ORF">MNBD_ACTINO02-2924</name>
</gene>
<evidence type="ECO:0000256" key="2">
    <source>
        <dbReference type="ARBA" id="ARBA00022692"/>
    </source>
</evidence>
<feature type="transmembrane region" description="Helical" evidence="5">
    <location>
        <begin position="6"/>
        <end position="27"/>
    </location>
</feature>
<dbReference type="HAMAP" id="MF_00445">
    <property type="entry name" value="NDH1_NuoN_1"/>
    <property type="match status" value="1"/>
</dbReference>
<dbReference type="InterPro" id="IPR001750">
    <property type="entry name" value="ND/Mrp_TM"/>
</dbReference>